<evidence type="ECO:0000256" key="2">
    <source>
        <dbReference type="SAM" id="MobiDB-lite"/>
    </source>
</evidence>
<feature type="compositionally biased region" description="Polar residues" evidence="2">
    <location>
        <begin position="46"/>
        <end position="57"/>
    </location>
</feature>
<feature type="compositionally biased region" description="Polar residues" evidence="2">
    <location>
        <begin position="258"/>
        <end position="276"/>
    </location>
</feature>
<dbReference type="Proteomes" id="UP000050795">
    <property type="component" value="Unassembled WGS sequence"/>
</dbReference>
<feature type="compositionally biased region" description="Basic and acidic residues" evidence="2">
    <location>
        <begin position="208"/>
        <end position="219"/>
    </location>
</feature>
<name>A0AA85J9S7_TRIRE</name>
<feature type="region of interest" description="Disordered" evidence="2">
    <location>
        <begin position="384"/>
        <end position="437"/>
    </location>
</feature>
<feature type="compositionally biased region" description="Polar residues" evidence="2">
    <location>
        <begin position="220"/>
        <end position="245"/>
    </location>
</feature>
<evidence type="ECO:0000313" key="4">
    <source>
        <dbReference type="WBParaSite" id="TREG1_21700.1"/>
    </source>
</evidence>
<feature type="region of interest" description="Disordered" evidence="2">
    <location>
        <begin position="199"/>
        <end position="326"/>
    </location>
</feature>
<proteinExistence type="predicted"/>
<reference evidence="3" key="1">
    <citation type="submission" date="2022-06" db="EMBL/GenBank/DDBJ databases">
        <authorList>
            <person name="Berger JAMES D."/>
            <person name="Berger JAMES D."/>
        </authorList>
    </citation>
    <scope>NUCLEOTIDE SEQUENCE [LARGE SCALE GENOMIC DNA]</scope>
</reference>
<feature type="compositionally biased region" description="Acidic residues" evidence="2">
    <location>
        <begin position="68"/>
        <end position="85"/>
    </location>
</feature>
<feature type="compositionally biased region" description="Low complexity" evidence="2">
    <location>
        <begin position="316"/>
        <end position="326"/>
    </location>
</feature>
<feature type="compositionally biased region" description="Basic and acidic residues" evidence="2">
    <location>
        <begin position="246"/>
        <end position="257"/>
    </location>
</feature>
<feature type="coiled-coil region" evidence="1">
    <location>
        <begin position="171"/>
        <end position="198"/>
    </location>
</feature>
<accession>A0AA85J9S7</accession>
<organism evidence="3 4">
    <name type="scientific">Trichobilharzia regenti</name>
    <name type="common">Nasal bird schistosome</name>
    <dbReference type="NCBI Taxonomy" id="157069"/>
    <lineage>
        <taxon>Eukaryota</taxon>
        <taxon>Metazoa</taxon>
        <taxon>Spiralia</taxon>
        <taxon>Lophotrochozoa</taxon>
        <taxon>Platyhelminthes</taxon>
        <taxon>Trematoda</taxon>
        <taxon>Digenea</taxon>
        <taxon>Strigeidida</taxon>
        <taxon>Schistosomatoidea</taxon>
        <taxon>Schistosomatidae</taxon>
        <taxon>Trichobilharzia</taxon>
    </lineage>
</organism>
<dbReference type="AlphaFoldDB" id="A0AA85J9S7"/>
<feature type="region of interest" description="Disordered" evidence="2">
    <location>
        <begin position="38"/>
        <end position="85"/>
    </location>
</feature>
<keyword evidence="3" id="KW-1185">Reference proteome</keyword>
<evidence type="ECO:0000256" key="1">
    <source>
        <dbReference type="SAM" id="Coils"/>
    </source>
</evidence>
<protein>
    <submittedName>
        <fullName evidence="4">Uncharacterized protein</fullName>
    </submittedName>
</protein>
<feature type="compositionally biased region" description="Low complexity" evidence="2">
    <location>
        <begin position="277"/>
        <end position="309"/>
    </location>
</feature>
<feature type="compositionally biased region" description="Acidic residues" evidence="2">
    <location>
        <begin position="384"/>
        <end position="412"/>
    </location>
</feature>
<reference evidence="4" key="2">
    <citation type="submission" date="2023-11" db="UniProtKB">
        <authorList>
            <consortium name="WormBaseParasite"/>
        </authorList>
    </citation>
    <scope>IDENTIFICATION</scope>
</reference>
<evidence type="ECO:0000313" key="3">
    <source>
        <dbReference type="Proteomes" id="UP000050795"/>
    </source>
</evidence>
<dbReference type="WBParaSite" id="TREG1_21700.1">
    <property type="protein sequence ID" value="TREG1_21700.1"/>
    <property type="gene ID" value="TREG1_21700"/>
</dbReference>
<sequence length="480" mass="53806">MGCGFSKTLSNDPIQIHCCVNPENVISPDGECNSRKHEVITPPNKRGSTNELITPISTDYDEKITSESEVDGEDDDDDDHGDDLIDEGYINEEEIGLLKCTESPIRLTTKSDCNKVLKTSPCNAENKKGFISFDINLNESDDVMLDSLHTCPLPKHLKRLEPLDRTPKITTEMLMEKLDKAEEKRKKALERWKQKTRKYCSSNRSAHHMGDISKEDRSITIRTVNETGTLNTLPNESPIKSGSLNKSREENFEKENNIKQSSKQSPNTATYSITVNSSPSTTGASSLTTATPTMTTTTTTTPTTPATPTEMKENSQKINQSNNSSSNLEDRLLKLLSGQHYSTNVSLDTLTGSSNCLKRPNYKSSLLSRHLHTRNYYLHTLREEDIEEDLEDEDDEDDSDEDTDDNDDELIDACDNGYGDNSSSCSSSSKNIETKLRKTQISSVEENCLQAKNRFLTYQTGNKYHYTPSVIKKRNRPKGS</sequence>
<keyword evidence="1" id="KW-0175">Coiled coil</keyword>